<comment type="caution">
    <text evidence="2">The sequence shown here is derived from an EMBL/GenBank/DDBJ whole genome shotgun (WGS) entry which is preliminary data.</text>
</comment>
<dbReference type="Proteomes" id="UP001303046">
    <property type="component" value="Unassembled WGS sequence"/>
</dbReference>
<protein>
    <submittedName>
        <fullName evidence="2">Uncharacterized protein</fullName>
    </submittedName>
</protein>
<feature type="region of interest" description="Disordered" evidence="1">
    <location>
        <begin position="19"/>
        <end position="42"/>
    </location>
</feature>
<accession>A0ABR1BWF2</accession>
<evidence type="ECO:0000256" key="1">
    <source>
        <dbReference type="SAM" id="MobiDB-lite"/>
    </source>
</evidence>
<proteinExistence type="predicted"/>
<keyword evidence="3" id="KW-1185">Reference proteome</keyword>
<sequence length="81" mass="9158">MQRTSSVFVDTNKIEIHRDSFESVSRDMTPPPPSEDMGSRSSEEDMEFCIVCCGREYGGHLLMKDSVSLLEMITVNRVLSL</sequence>
<reference evidence="2 3" key="1">
    <citation type="submission" date="2023-08" db="EMBL/GenBank/DDBJ databases">
        <title>A Necator americanus chromosomal reference genome.</title>
        <authorList>
            <person name="Ilik V."/>
            <person name="Petrzelkova K.J."/>
            <person name="Pardy F."/>
            <person name="Fuh T."/>
            <person name="Niatou-Singa F.S."/>
            <person name="Gouil Q."/>
            <person name="Baker L."/>
            <person name="Ritchie M.E."/>
            <person name="Jex A.R."/>
            <person name="Gazzola D."/>
            <person name="Li H."/>
            <person name="Toshio Fujiwara R."/>
            <person name="Zhan B."/>
            <person name="Aroian R.V."/>
            <person name="Pafco B."/>
            <person name="Schwarz E.M."/>
        </authorList>
    </citation>
    <scope>NUCLEOTIDE SEQUENCE [LARGE SCALE GENOMIC DNA]</scope>
    <source>
        <strain evidence="2 3">Aroian</strain>
        <tissue evidence="2">Whole animal</tissue>
    </source>
</reference>
<gene>
    <name evidence="2" type="primary">Necator_chrI.g3025</name>
    <name evidence="2" type="ORF">RB195_006896</name>
</gene>
<name>A0ABR1BWF2_NECAM</name>
<organism evidence="2 3">
    <name type="scientific">Necator americanus</name>
    <name type="common">Human hookworm</name>
    <dbReference type="NCBI Taxonomy" id="51031"/>
    <lineage>
        <taxon>Eukaryota</taxon>
        <taxon>Metazoa</taxon>
        <taxon>Ecdysozoa</taxon>
        <taxon>Nematoda</taxon>
        <taxon>Chromadorea</taxon>
        <taxon>Rhabditida</taxon>
        <taxon>Rhabditina</taxon>
        <taxon>Rhabditomorpha</taxon>
        <taxon>Strongyloidea</taxon>
        <taxon>Ancylostomatidae</taxon>
        <taxon>Bunostominae</taxon>
        <taxon>Necator</taxon>
    </lineage>
</organism>
<dbReference type="EMBL" id="JAVFWL010000001">
    <property type="protein sequence ID" value="KAK6730111.1"/>
    <property type="molecule type" value="Genomic_DNA"/>
</dbReference>
<evidence type="ECO:0000313" key="2">
    <source>
        <dbReference type="EMBL" id="KAK6730111.1"/>
    </source>
</evidence>
<evidence type="ECO:0000313" key="3">
    <source>
        <dbReference type="Proteomes" id="UP001303046"/>
    </source>
</evidence>